<reference evidence="9" key="1">
    <citation type="submission" date="2016-06" db="EMBL/GenBank/DDBJ databases">
        <authorList>
            <person name="Varghese N."/>
            <person name="Submissions Spin"/>
        </authorList>
    </citation>
    <scope>NUCLEOTIDE SEQUENCE [LARGE SCALE GENOMIC DNA]</scope>
    <source>
        <strain evidence="9">DSM 44830</strain>
    </source>
</reference>
<evidence type="ECO:0000256" key="4">
    <source>
        <dbReference type="ARBA" id="ARBA00022777"/>
    </source>
</evidence>
<dbReference type="GO" id="GO:0016853">
    <property type="term" value="F:isomerase activity"/>
    <property type="evidence" value="ECO:0007669"/>
    <property type="project" value="UniProtKB-KW"/>
</dbReference>
<proteinExistence type="inferred from homology"/>
<dbReference type="Gene3D" id="1.50.10.10">
    <property type="match status" value="1"/>
</dbReference>
<dbReference type="InterPro" id="IPR011611">
    <property type="entry name" value="PfkB_dom"/>
</dbReference>
<dbReference type="InterPro" id="IPR002173">
    <property type="entry name" value="Carboh/pur_kinase_PfkB_CS"/>
</dbReference>
<evidence type="ECO:0000256" key="2">
    <source>
        <dbReference type="ARBA" id="ARBA00010688"/>
    </source>
</evidence>
<dbReference type="STRING" id="262898.GA0070564_11231"/>
<name>A0A1C5AKP1_9ACTN</name>
<dbReference type="Pfam" id="PF07221">
    <property type="entry name" value="GlcNAc_2-epim"/>
    <property type="match status" value="1"/>
</dbReference>
<dbReference type="OrthoDB" id="9806359at2"/>
<feature type="domain" description="Carbohydrate kinase PfkB" evidence="7">
    <location>
        <begin position="413"/>
        <end position="716"/>
    </location>
</feature>
<protein>
    <submittedName>
        <fullName evidence="8">Mannose or cellobiose epimerase, N-acyl-D-glucosamine 2-epimerase family</fullName>
    </submittedName>
</protein>
<evidence type="ECO:0000256" key="6">
    <source>
        <dbReference type="RuleBase" id="RU003704"/>
    </source>
</evidence>
<dbReference type="InterPro" id="IPR012341">
    <property type="entry name" value="6hp_glycosidase-like_sf"/>
</dbReference>
<gene>
    <name evidence="8" type="ORF">GA0070564_11231</name>
</gene>
<dbReference type="SUPFAM" id="SSF48208">
    <property type="entry name" value="Six-hairpin glycosidases"/>
    <property type="match status" value="1"/>
</dbReference>
<organism evidence="8 9">
    <name type="scientific">Micromonospora mirobrigensis</name>
    <dbReference type="NCBI Taxonomy" id="262898"/>
    <lineage>
        <taxon>Bacteria</taxon>
        <taxon>Bacillati</taxon>
        <taxon>Actinomycetota</taxon>
        <taxon>Actinomycetes</taxon>
        <taxon>Micromonosporales</taxon>
        <taxon>Micromonosporaceae</taxon>
        <taxon>Micromonospora</taxon>
    </lineage>
</organism>
<dbReference type="AlphaFoldDB" id="A0A1C5AKP1"/>
<dbReference type="Gene3D" id="3.40.1190.20">
    <property type="match status" value="1"/>
</dbReference>
<evidence type="ECO:0000313" key="8">
    <source>
        <dbReference type="EMBL" id="SCF45800.1"/>
    </source>
</evidence>
<dbReference type="GO" id="GO:0016301">
    <property type="term" value="F:kinase activity"/>
    <property type="evidence" value="ECO:0007669"/>
    <property type="project" value="UniProtKB-KW"/>
</dbReference>
<comment type="similarity">
    <text evidence="2 6">Belongs to the carbohydrate kinase PfkB family.</text>
</comment>
<dbReference type="InterPro" id="IPR002139">
    <property type="entry name" value="Ribo/fructo_kinase"/>
</dbReference>
<dbReference type="InterPro" id="IPR010819">
    <property type="entry name" value="AGE/CE"/>
</dbReference>
<keyword evidence="4 6" id="KW-0418">Kinase</keyword>
<dbReference type="Proteomes" id="UP000199504">
    <property type="component" value="Unassembled WGS sequence"/>
</dbReference>
<sequence>MDEPWIDSPAHRAWLAAETDRLLAFGAEGATPTGFGWLDRRGRVVTGRPVQTWLTARMTHVAAIAVLRGDQDGRRRVAHGVRALAGPLRDSEHGGWFESLHPTGEPLDTEKSMYTHAFVMLAAASAVVAGDPLAPRLLADVTRIVDERFWDDGEQRCVEQWDRRWNVCEAYRGANSNMHAVEAFLAVADVTGEQRWRDRALTIATHLVHGAARQNGWLMPEHFDADWRVLPEYHIRQPDHPFRPYGGTVGHWMEWARLLLHLDAALDDPPTWLLADAQALFGAAVQHGWAVDGKPGFVYTVDWQGRPVVTARMHWVAAEAVAAAAALFRRTGEPAYEMWYRRWWQHIGESFRDAVDGSWHHELDANNRPTAGVWAGKPDLYHAVQATLLPHLPLSRSLAVALRERTADPRPDTTLAVLGENVIDLVPDPESDSYRALPGGSPANVAVAASRLGMATTMIARVADDAFGSRVRGRLGGASVLDGLLVDAGQPSSLAVAVPGADGATEYTFWVEGTADWQWADSELPERVTAQALHVGSLAAYREPGADVVARFVRREHAGGAVSISFDPNIRPSVGGSRAGLVRRTEELLPHTHIVKVSEEDLAHLYPDVPAERVAAGWLSSGRLLVVVTLGGTGAVLLNRAGHAEVAASPVRVVDTVGAGDTFMAALLCALDARNLLGGDRHDAIASLDPQQLAEIGRFAARAAAVTCGRTGADPPFRSELDGAAPTDRPVAAIAEKA</sequence>
<dbReference type="Pfam" id="PF00294">
    <property type="entry name" value="PfkB"/>
    <property type="match status" value="1"/>
</dbReference>
<dbReference type="InterPro" id="IPR008928">
    <property type="entry name" value="6-hairpin_glycosidase_sf"/>
</dbReference>
<dbReference type="CDD" id="cd01167">
    <property type="entry name" value="bac_FRK"/>
    <property type="match status" value="1"/>
</dbReference>
<dbReference type="PROSITE" id="PS00584">
    <property type="entry name" value="PFKB_KINASES_2"/>
    <property type="match status" value="1"/>
</dbReference>
<comment type="similarity">
    <text evidence="1">Belongs to the N-acylglucosamine 2-epimerase family.</text>
</comment>
<keyword evidence="5" id="KW-0413">Isomerase</keyword>
<dbReference type="PANTHER" id="PTHR15108">
    <property type="entry name" value="N-ACYLGLUCOSAMINE-2-EPIMERASE"/>
    <property type="match status" value="1"/>
</dbReference>
<dbReference type="SUPFAM" id="SSF53613">
    <property type="entry name" value="Ribokinase-like"/>
    <property type="match status" value="1"/>
</dbReference>
<dbReference type="PRINTS" id="PR00990">
    <property type="entry name" value="RIBOKINASE"/>
</dbReference>
<keyword evidence="3 6" id="KW-0808">Transferase</keyword>
<dbReference type="GO" id="GO:0005975">
    <property type="term" value="P:carbohydrate metabolic process"/>
    <property type="evidence" value="ECO:0007669"/>
    <property type="project" value="InterPro"/>
</dbReference>
<evidence type="ECO:0000259" key="7">
    <source>
        <dbReference type="Pfam" id="PF00294"/>
    </source>
</evidence>
<evidence type="ECO:0000256" key="3">
    <source>
        <dbReference type="ARBA" id="ARBA00022679"/>
    </source>
</evidence>
<evidence type="ECO:0000256" key="1">
    <source>
        <dbReference type="ARBA" id="ARBA00008558"/>
    </source>
</evidence>
<accession>A0A1C5AKP1</accession>
<dbReference type="InterPro" id="IPR029056">
    <property type="entry name" value="Ribokinase-like"/>
</dbReference>
<keyword evidence="9" id="KW-1185">Reference proteome</keyword>
<dbReference type="EMBL" id="FMCX01000012">
    <property type="protein sequence ID" value="SCF45800.1"/>
    <property type="molecule type" value="Genomic_DNA"/>
</dbReference>
<evidence type="ECO:0000313" key="9">
    <source>
        <dbReference type="Proteomes" id="UP000199504"/>
    </source>
</evidence>
<evidence type="ECO:0000256" key="5">
    <source>
        <dbReference type="ARBA" id="ARBA00023235"/>
    </source>
</evidence>